<evidence type="ECO:0000313" key="1">
    <source>
        <dbReference type="EMBL" id="KAF2748126.1"/>
    </source>
</evidence>
<sequence>MIRNLCVNWDMQSCKQPEGPCQIGNRLQEPARSTMRKAPGVRCQHSCVSCGAQHRAAEPGNRHCSWAWNAFACLLPSCFSGLTVAMLLCGVFKVVPVCDKSNLSPIPQD</sequence>
<dbReference type="Proteomes" id="UP000799440">
    <property type="component" value="Unassembled WGS sequence"/>
</dbReference>
<accession>A0A6A6VE70</accession>
<dbReference type="AlphaFoldDB" id="A0A6A6VE70"/>
<keyword evidence="2" id="KW-1185">Reference proteome</keyword>
<dbReference type="EMBL" id="MU006570">
    <property type="protein sequence ID" value="KAF2748126.1"/>
    <property type="molecule type" value="Genomic_DNA"/>
</dbReference>
<gene>
    <name evidence="1" type="ORF">M011DRAFT_32457</name>
</gene>
<evidence type="ECO:0000313" key="2">
    <source>
        <dbReference type="Proteomes" id="UP000799440"/>
    </source>
</evidence>
<protein>
    <submittedName>
        <fullName evidence="1">Uncharacterized protein</fullName>
    </submittedName>
</protein>
<proteinExistence type="predicted"/>
<reference evidence="1" key="1">
    <citation type="journal article" date="2020" name="Stud. Mycol.">
        <title>101 Dothideomycetes genomes: a test case for predicting lifestyles and emergence of pathogens.</title>
        <authorList>
            <person name="Haridas S."/>
            <person name="Albert R."/>
            <person name="Binder M."/>
            <person name="Bloem J."/>
            <person name="Labutti K."/>
            <person name="Salamov A."/>
            <person name="Andreopoulos B."/>
            <person name="Baker S."/>
            <person name="Barry K."/>
            <person name="Bills G."/>
            <person name="Bluhm B."/>
            <person name="Cannon C."/>
            <person name="Castanera R."/>
            <person name="Culley D."/>
            <person name="Daum C."/>
            <person name="Ezra D."/>
            <person name="Gonzalez J."/>
            <person name="Henrissat B."/>
            <person name="Kuo A."/>
            <person name="Liang C."/>
            <person name="Lipzen A."/>
            <person name="Lutzoni F."/>
            <person name="Magnuson J."/>
            <person name="Mondo S."/>
            <person name="Nolan M."/>
            <person name="Ohm R."/>
            <person name="Pangilinan J."/>
            <person name="Park H.-J."/>
            <person name="Ramirez L."/>
            <person name="Alfaro M."/>
            <person name="Sun H."/>
            <person name="Tritt A."/>
            <person name="Yoshinaga Y."/>
            <person name="Zwiers L.-H."/>
            <person name="Turgeon B."/>
            <person name="Goodwin S."/>
            <person name="Spatafora J."/>
            <person name="Crous P."/>
            <person name="Grigoriev I."/>
        </authorList>
    </citation>
    <scope>NUCLEOTIDE SEQUENCE</scope>
    <source>
        <strain evidence="1">CBS 119925</strain>
    </source>
</reference>
<name>A0A6A6VE70_9PLEO</name>
<organism evidence="1 2">
    <name type="scientific">Sporormia fimetaria CBS 119925</name>
    <dbReference type="NCBI Taxonomy" id="1340428"/>
    <lineage>
        <taxon>Eukaryota</taxon>
        <taxon>Fungi</taxon>
        <taxon>Dikarya</taxon>
        <taxon>Ascomycota</taxon>
        <taxon>Pezizomycotina</taxon>
        <taxon>Dothideomycetes</taxon>
        <taxon>Pleosporomycetidae</taxon>
        <taxon>Pleosporales</taxon>
        <taxon>Sporormiaceae</taxon>
        <taxon>Sporormia</taxon>
    </lineage>
</organism>